<feature type="signal peptide" evidence="1">
    <location>
        <begin position="1"/>
        <end position="19"/>
    </location>
</feature>
<dbReference type="OrthoDB" id="7873843at2"/>
<organism evidence="2 3">
    <name type="scientific">Litoreibacter ponti</name>
    <dbReference type="NCBI Taxonomy" id="1510457"/>
    <lineage>
        <taxon>Bacteria</taxon>
        <taxon>Pseudomonadati</taxon>
        <taxon>Pseudomonadota</taxon>
        <taxon>Alphaproteobacteria</taxon>
        <taxon>Rhodobacterales</taxon>
        <taxon>Roseobacteraceae</taxon>
        <taxon>Litoreibacter</taxon>
    </lineage>
</organism>
<proteinExistence type="predicted"/>
<sequence>MKYLLLAGVCACLTQTAQADIRIQMAEIAPGSSVTYLVSDGTRRTHHFEGEQDGVYVVTYWNGRGKGLDGGLYGTARYDSDGRMLSLTRPGGKVTTYTPHNCFRVVGECRYTAKNEKGRVWQYGRRITETETGFTFENFRLTATGQEAFVTKGAVTLDEMGMMDELTLERSADAKLSAMTQERADYR</sequence>
<protein>
    <submittedName>
        <fullName evidence="2">YD repeat-containing protein</fullName>
    </submittedName>
</protein>
<keyword evidence="3" id="KW-1185">Reference proteome</keyword>
<comment type="caution">
    <text evidence="2">The sequence shown here is derived from an EMBL/GenBank/DDBJ whole genome shotgun (WGS) entry which is preliminary data.</text>
</comment>
<evidence type="ECO:0000313" key="3">
    <source>
        <dbReference type="Proteomes" id="UP000243978"/>
    </source>
</evidence>
<evidence type="ECO:0000256" key="1">
    <source>
        <dbReference type="SAM" id="SignalP"/>
    </source>
</evidence>
<gene>
    <name evidence="2" type="ORF">C8N43_1147</name>
</gene>
<dbReference type="AlphaFoldDB" id="A0A2T6BKA6"/>
<keyword evidence="1" id="KW-0732">Signal</keyword>
<evidence type="ECO:0000313" key="2">
    <source>
        <dbReference type="EMBL" id="PTX56488.1"/>
    </source>
</evidence>
<accession>A0A2T6BKA6</accession>
<dbReference type="EMBL" id="QBKS01000001">
    <property type="protein sequence ID" value="PTX56488.1"/>
    <property type="molecule type" value="Genomic_DNA"/>
</dbReference>
<dbReference type="Proteomes" id="UP000243978">
    <property type="component" value="Unassembled WGS sequence"/>
</dbReference>
<dbReference type="RefSeq" id="WP_107844683.1">
    <property type="nucleotide sequence ID" value="NZ_QBKS01000001.1"/>
</dbReference>
<feature type="chain" id="PRO_5015445705" evidence="1">
    <location>
        <begin position="20"/>
        <end position="187"/>
    </location>
</feature>
<name>A0A2T6BKA6_9RHOB</name>
<reference evidence="2 3" key="1">
    <citation type="submission" date="2018-04" db="EMBL/GenBank/DDBJ databases">
        <title>Genomic Encyclopedia of Archaeal and Bacterial Type Strains, Phase II (KMG-II): from individual species to whole genera.</title>
        <authorList>
            <person name="Goeker M."/>
        </authorList>
    </citation>
    <scope>NUCLEOTIDE SEQUENCE [LARGE SCALE GENOMIC DNA]</scope>
    <source>
        <strain evidence="2 3">DSM 100977</strain>
    </source>
</reference>